<keyword evidence="3" id="KW-1185">Reference proteome</keyword>
<organism evidence="2 3">
    <name type="scientific">Leeia aquatica</name>
    <dbReference type="NCBI Taxonomy" id="2725557"/>
    <lineage>
        <taxon>Bacteria</taxon>
        <taxon>Pseudomonadati</taxon>
        <taxon>Pseudomonadota</taxon>
        <taxon>Betaproteobacteria</taxon>
        <taxon>Neisseriales</taxon>
        <taxon>Leeiaceae</taxon>
        <taxon>Leeia</taxon>
    </lineage>
</organism>
<evidence type="ECO:0000313" key="3">
    <source>
        <dbReference type="Proteomes" id="UP000587991"/>
    </source>
</evidence>
<gene>
    <name evidence="2" type="ORF">HF682_16775</name>
</gene>
<comment type="caution">
    <text evidence="2">The sequence shown here is derived from an EMBL/GenBank/DDBJ whole genome shotgun (WGS) entry which is preliminary data.</text>
</comment>
<keyword evidence="1" id="KW-0472">Membrane</keyword>
<proteinExistence type="predicted"/>
<accession>A0A847S9W3</accession>
<reference evidence="2 3" key="1">
    <citation type="submission" date="2020-04" db="EMBL/GenBank/DDBJ databases">
        <title>Draft genome of Leeia sp. IMCC25680.</title>
        <authorList>
            <person name="Song J."/>
            <person name="Cho J.-C."/>
        </authorList>
    </citation>
    <scope>NUCLEOTIDE SEQUENCE [LARGE SCALE GENOMIC DNA]</scope>
    <source>
        <strain evidence="2 3">IMCC25680</strain>
    </source>
</reference>
<sequence>MTYALYILGVPLMLILICPMLVWRGPFRVYAVTISTLLLLSWLEFTLQHSITLFRVSPLLSQLGREVLVIYSIAHLVGLAVRWVLRSDTPAEPPHTLHHP</sequence>
<dbReference type="Proteomes" id="UP000587991">
    <property type="component" value="Unassembled WGS sequence"/>
</dbReference>
<keyword evidence="1" id="KW-1133">Transmembrane helix</keyword>
<keyword evidence="1" id="KW-0812">Transmembrane</keyword>
<dbReference type="EMBL" id="JABAIM010000005">
    <property type="protein sequence ID" value="NLR76824.1"/>
    <property type="molecule type" value="Genomic_DNA"/>
</dbReference>
<evidence type="ECO:0000256" key="1">
    <source>
        <dbReference type="SAM" id="Phobius"/>
    </source>
</evidence>
<dbReference type="RefSeq" id="WP_168878498.1">
    <property type="nucleotide sequence ID" value="NZ_JABAIM010000005.1"/>
</dbReference>
<feature type="transmembrane region" description="Helical" evidence="1">
    <location>
        <begin position="5"/>
        <end position="23"/>
    </location>
</feature>
<feature type="transmembrane region" description="Helical" evidence="1">
    <location>
        <begin position="68"/>
        <end position="85"/>
    </location>
</feature>
<protein>
    <submittedName>
        <fullName evidence="2">Uncharacterized protein</fullName>
    </submittedName>
</protein>
<name>A0A847S9W3_9NEIS</name>
<evidence type="ECO:0000313" key="2">
    <source>
        <dbReference type="EMBL" id="NLR76824.1"/>
    </source>
</evidence>
<feature type="transmembrane region" description="Helical" evidence="1">
    <location>
        <begin position="29"/>
        <end position="47"/>
    </location>
</feature>
<dbReference type="AlphaFoldDB" id="A0A847S9W3"/>